<dbReference type="CDD" id="cd02980">
    <property type="entry name" value="TRX_Fd_family"/>
    <property type="match status" value="1"/>
</dbReference>
<organism evidence="1 2">
    <name type="scientific">Turicibacter bilis</name>
    <dbReference type="NCBI Taxonomy" id="2735723"/>
    <lineage>
        <taxon>Bacteria</taxon>
        <taxon>Bacillati</taxon>
        <taxon>Bacillota</taxon>
        <taxon>Erysipelotrichia</taxon>
        <taxon>Erysipelotrichales</taxon>
        <taxon>Turicibacteraceae</taxon>
        <taxon>Turicibacter</taxon>
    </lineage>
</organism>
<dbReference type="Pfam" id="PF01257">
    <property type="entry name" value="2Fe-2S_thioredx"/>
    <property type="match status" value="1"/>
</dbReference>
<dbReference type="AlphaFoldDB" id="A0A9Q9FG79"/>
<accession>A0A9Q9FG79</accession>
<dbReference type="Proteomes" id="UP001058072">
    <property type="component" value="Chromosome"/>
</dbReference>
<evidence type="ECO:0000313" key="2">
    <source>
        <dbReference type="Proteomes" id="UP001058072"/>
    </source>
</evidence>
<protein>
    <submittedName>
        <fullName evidence="1">(2Fe-2S) ferredoxin domain-containing protein</fullName>
    </submittedName>
</protein>
<dbReference type="InterPro" id="IPR036249">
    <property type="entry name" value="Thioredoxin-like_sf"/>
</dbReference>
<proteinExistence type="predicted"/>
<dbReference type="RefSeq" id="WP_212724584.1">
    <property type="nucleotide sequence ID" value="NZ_CP071250.1"/>
</dbReference>
<dbReference type="Gene3D" id="3.40.30.10">
    <property type="entry name" value="Glutaredoxin"/>
    <property type="match status" value="1"/>
</dbReference>
<reference evidence="1" key="1">
    <citation type="submission" date="2021-03" db="EMBL/GenBank/DDBJ databases">
        <title>Comparative Genomics and Metabolomics in the genus Turicibacter.</title>
        <authorList>
            <person name="Maki J."/>
            <person name="Looft T."/>
        </authorList>
    </citation>
    <scope>NUCLEOTIDE SEQUENCE</scope>
    <source>
        <strain evidence="1">ISU324</strain>
    </source>
</reference>
<sequence length="85" mass="9287">MKSIKICVGSSCHLKGSYEVIQLLQQLIKYAGLETCIELRAAFCLGHCTEAVSLVLPTGEVIGVSPDQVQHIFKSVILPLVMEEE</sequence>
<dbReference type="EMBL" id="CP071250">
    <property type="protein sequence ID" value="UUF08035.1"/>
    <property type="molecule type" value="Genomic_DNA"/>
</dbReference>
<dbReference type="SUPFAM" id="SSF52833">
    <property type="entry name" value="Thioredoxin-like"/>
    <property type="match status" value="1"/>
</dbReference>
<gene>
    <name evidence="1" type="ORF">J0J70_10490</name>
</gene>
<name>A0A9Q9FG79_9FIRM</name>
<evidence type="ECO:0000313" key="1">
    <source>
        <dbReference type="EMBL" id="UUF08035.1"/>
    </source>
</evidence>